<dbReference type="Proteomes" id="UP001431429">
    <property type="component" value="Unassembled WGS sequence"/>
</dbReference>
<organism evidence="1 2">
    <name type="scientific">Streptomyces albipurpureus</name>
    <dbReference type="NCBI Taxonomy" id="2897419"/>
    <lineage>
        <taxon>Bacteria</taxon>
        <taxon>Bacillati</taxon>
        <taxon>Actinomycetota</taxon>
        <taxon>Actinomycetes</taxon>
        <taxon>Kitasatosporales</taxon>
        <taxon>Streptomycetaceae</taxon>
        <taxon>Streptomyces</taxon>
    </lineage>
</organism>
<dbReference type="RefSeq" id="WP_250922041.1">
    <property type="nucleotide sequence ID" value="NZ_JAMQAW010000032.1"/>
</dbReference>
<evidence type="ECO:0000313" key="1">
    <source>
        <dbReference type="EMBL" id="MCM2391714.1"/>
    </source>
</evidence>
<comment type="caution">
    <text evidence="1">The sequence shown here is derived from an EMBL/GenBank/DDBJ whole genome shotgun (WGS) entry which is preliminary data.</text>
</comment>
<keyword evidence="2" id="KW-1185">Reference proteome</keyword>
<protein>
    <recommendedName>
        <fullName evidence="3">Minor tail protein</fullName>
    </recommendedName>
</protein>
<proteinExistence type="predicted"/>
<evidence type="ECO:0008006" key="3">
    <source>
        <dbReference type="Google" id="ProtNLM"/>
    </source>
</evidence>
<dbReference type="EMBL" id="JAMQAW010000032">
    <property type="protein sequence ID" value="MCM2391714.1"/>
    <property type="molecule type" value="Genomic_DNA"/>
</dbReference>
<gene>
    <name evidence="1" type="ORF">NBG84_26090</name>
</gene>
<name>A0ABT0USZ2_9ACTN</name>
<reference evidence="1" key="1">
    <citation type="submission" date="2022-06" db="EMBL/GenBank/DDBJ databases">
        <title>Genome public.</title>
        <authorList>
            <person name="Sun Q."/>
        </authorList>
    </citation>
    <scope>NUCLEOTIDE SEQUENCE</scope>
    <source>
        <strain evidence="1">CWNU-1</strain>
    </source>
</reference>
<sequence length="566" mass="60069">MEVSTAGWFASANVALGISNSAFTWYQSLSMKAVASGDMLTTSALSQAPTVVADTEYVAHTMVSPAVAALTFRIQIHWRDAGGTDISVSSADWTPPSGQWTRVSVVAVAPPGAVLARVAFAPTATAAGQEWLVDRVVLAPTSAVSTAGNLLPYNVSSMEQDISGWTITAGTATQSRTQVFNGGYSLRAEADGTADMQISTTVPVAGITPGFGHQFTPPIYRGAGVTRAYATQLEWLSATDEVLRTRWQIWGGVSEAWVLGSLGDLAPEGAVSVRLSVVVPGATAGEVWYLDRVHLGLGGLTCHAVEAPGGGAALTVRGLTTGGPTWIWSLTRVVAGEQPRPVRGWDGDLSSKPTTSDTYVITDYEAPLGVPVSWRIWTQTPTLTASLTYLSVEVTLDAPELAVWLTDPGSPARAAQVTVGTPMPAWARSARQNTSHVRQRAMPVVISDVRVGRTGQLSLVTADTSERDALWWILEAGGPLLLRWPPRFGERDMYVSVGEVSETRVTDFAEHADRTWTLALTEIDRPPGGITGSADRTWQTVRDSGATWAEALAGSMTWLDVYTGGS</sequence>
<accession>A0ABT0USZ2</accession>
<dbReference type="Gene3D" id="2.60.120.260">
    <property type="entry name" value="Galactose-binding domain-like"/>
    <property type="match status" value="2"/>
</dbReference>
<evidence type="ECO:0000313" key="2">
    <source>
        <dbReference type="Proteomes" id="UP001431429"/>
    </source>
</evidence>